<keyword evidence="4" id="KW-1185">Reference proteome</keyword>
<dbReference type="RefSeq" id="WP_072358051.1">
    <property type="nucleotide sequence ID" value="NZ_CP139972.1"/>
</dbReference>
<proteinExistence type="predicted"/>
<evidence type="ECO:0000313" key="4">
    <source>
        <dbReference type="Proteomes" id="UP001326715"/>
    </source>
</evidence>
<sequence length="90" mass="10424">MIRYWFEFDFTSTGIDSIPPGIQIGCGVTGHNYEDVFDILRDKVFKGGELPGIRRMIEDVNIETLDQGHVLPNMLPPIWRGVWYPMGYQY</sequence>
<gene>
    <name evidence="1" type="ORF">SAMN05661012_01294</name>
    <name evidence="2" type="ORF">SR876_06475</name>
</gene>
<dbReference type="EMBL" id="CP140154">
    <property type="protein sequence ID" value="WQG91137.1"/>
    <property type="molecule type" value="Genomic_DNA"/>
</dbReference>
<dbReference type="Proteomes" id="UP000183788">
    <property type="component" value="Unassembled WGS sequence"/>
</dbReference>
<organism evidence="1 3">
    <name type="scientific">Chitinophaga sancti</name>
    <dbReference type="NCBI Taxonomy" id="1004"/>
    <lineage>
        <taxon>Bacteria</taxon>
        <taxon>Pseudomonadati</taxon>
        <taxon>Bacteroidota</taxon>
        <taxon>Chitinophagia</taxon>
        <taxon>Chitinophagales</taxon>
        <taxon>Chitinophagaceae</taxon>
        <taxon>Chitinophaga</taxon>
    </lineage>
</organism>
<name>A0A1K1NGS7_9BACT</name>
<protein>
    <submittedName>
        <fullName evidence="1">Uncharacterized protein</fullName>
    </submittedName>
</protein>
<reference evidence="2 4" key="2">
    <citation type="submission" date="2023-11" db="EMBL/GenBank/DDBJ databases">
        <title>MicrobeMod: A computational toolkit for identifying prokaryotic methylation and restriction-modification with nanopore sequencing.</title>
        <authorList>
            <person name="Crits-Christoph A."/>
            <person name="Kang S.C."/>
            <person name="Lee H."/>
            <person name="Ostrov N."/>
        </authorList>
    </citation>
    <scope>NUCLEOTIDE SEQUENCE [LARGE SCALE GENOMIC DNA]</scope>
    <source>
        <strain evidence="2 4">ATCC 23090</strain>
    </source>
</reference>
<accession>A0A1K1NGS7</accession>
<reference evidence="1 3" key="1">
    <citation type="submission" date="2016-11" db="EMBL/GenBank/DDBJ databases">
        <authorList>
            <person name="Jaros S."/>
            <person name="Januszkiewicz K."/>
            <person name="Wedrychowicz H."/>
        </authorList>
    </citation>
    <scope>NUCLEOTIDE SEQUENCE [LARGE SCALE GENOMIC DNA]</scope>
    <source>
        <strain evidence="1 3">DSM 784</strain>
    </source>
</reference>
<dbReference type="AlphaFoldDB" id="A0A1K1NGS7"/>
<dbReference type="Proteomes" id="UP001326715">
    <property type="component" value="Chromosome"/>
</dbReference>
<dbReference type="OrthoDB" id="677036at2"/>
<evidence type="ECO:0000313" key="2">
    <source>
        <dbReference type="EMBL" id="WQG91137.1"/>
    </source>
</evidence>
<evidence type="ECO:0000313" key="3">
    <source>
        <dbReference type="Proteomes" id="UP000183788"/>
    </source>
</evidence>
<evidence type="ECO:0000313" key="1">
    <source>
        <dbReference type="EMBL" id="SFW34527.1"/>
    </source>
</evidence>
<dbReference type="EMBL" id="FPIZ01000003">
    <property type="protein sequence ID" value="SFW34527.1"/>
    <property type="molecule type" value="Genomic_DNA"/>
</dbReference>